<organism evidence="1 2">
    <name type="scientific">Steinernema glaseri</name>
    <dbReference type="NCBI Taxonomy" id="37863"/>
    <lineage>
        <taxon>Eukaryota</taxon>
        <taxon>Metazoa</taxon>
        <taxon>Ecdysozoa</taxon>
        <taxon>Nematoda</taxon>
        <taxon>Chromadorea</taxon>
        <taxon>Rhabditida</taxon>
        <taxon>Tylenchina</taxon>
        <taxon>Panagrolaimomorpha</taxon>
        <taxon>Strongyloidoidea</taxon>
        <taxon>Steinernematidae</taxon>
        <taxon>Steinernema</taxon>
    </lineage>
</organism>
<accession>A0A1I7ZB80</accession>
<keyword evidence="1" id="KW-1185">Reference proteome</keyword>
<sequence length="174" mass="19136">MEVQLYLASLCELEFHLLIPERVFQFPLDDQGWPLRPQEQINLLSALLLTVTLLHRKLVDQNARMDVEKTRDLPSVGHRGDGQLAFEDDESFEAARVLGVVGGAVVAQPEAVDAVERPDEGEEVEGGGEFADEHAVEEADLLGVRVLGCVVQSEAGHGPLDLKEGEELYNHETS</sequence>
<reference evidence="2" key="1">
    <citation type="submission" date="2016-11" db="UniProtKB">
        <authorList>
            <consortium name="WormBaseParasite"/>
        </authorList>
    </citation>
    <scope>IDENTIFICATION</scope>
</reference>
<protein>
    <submittedName>
        <fullName evidence="2">Uncharacterized protein</fullName>
    </submittedName>
</protein>
<dbReference type="WBParaSite" id="L893_g24421.t1">
    <property type="protein sequence ID" value="L893_g24421.t1"/>
    <property type="gene ID" value="L893_g24421"/>
</dbReference>
<evidence type="ECO:0000313" key="2">
    <source>
        <dbReference type="WBParaSite" id="L893_g24421.t1"/>
    </source>
</evidence>
<name>A0A1I7ZB80_9BILA</name>
<dbReference type="AlphaFoldDB" id="A0A1I7ZB80"/>
<proteinExistence type="predicted"/>
<evidence type="ECO:0000313" key="1">
    <source>
        <dbReference type="Proteomes" id="UP000095287"/>
    </source>
</evidence>
<dbReference type="Proteomes" id="UP000095287">
    <property type="component" value="Unplaced"/>
</dbReference>